<dbReference type="PANTHER" id="PTHR33988:SF3">
    <property type="entry name" value="ENDORIBONUCLEASE TOXIN CHPB-RELATED"/>
    <property type="match status" value="1"/>
</dbReference>
<organism evidence="1 2">
    <name type="scientific">Siccibacter colletis</name>
    <dbReference type="NCBI Taxonomy" id="1505757"/>
    <lineage>
        <taxon>Bacteria</taxon>
        <taxon>Pseudomonadati</taxon>
        <taxon>Pseudomonadota</taxon>
        <taxon>Gammaproteobacteria</taxon>
        <taxon>Enterobacterales</taxon>
        <taxon>Enterobacteriaceae</taxon>
        <taxon>Siccibacter</taxon>
    </lineage>
</organism>
<dbReference type="Gene3D" id="2.30.30.110">
    <property type="match status" value="1"/>
</dbReference>
<sequence>MAPGMKFPHKGEIWHVNGDPTKGREFQGPHYYLVITDKQLVKALGVATCVPITTGGSAARSAQVTVMLDGGSTDKGSVTGVALCYMLRSMDLKARGARYHSTVEAAVMREILDKVVDLIDPQ</sequence>
<evidence type="ECO:0000313" key="1">
    <source>
        <dbReference type="EMBL" id="UYU32017.1"/>
    </source>
</evidence>
<keyword evidence="2" id="KW-1185">Reference proteome</keyword>
<gene>
    <name evidence="1" type="ORF">KFZ77_00430</name>
</gene>
<evidence type="ECO:0000313" key="2">
    <source>
        <dbReference type="Proteomes" id="UP001156318"/>
    </source>
</evidence>
<name>A0ABY6JDX2_9ENTR</name>
<dbReference type="SUPFAM" id="SSF50118">
    <property type="entry name" value="Cell growth inhibitor/plasmid maintenance toxic component"/>
    <property type="match status" value="1"/>
</dbReference>
<dbReference type="InterPro" id="IPR011067">
    <property type="entry name" value="Plasmid_toxin/cell-grow_inhib"/>
</dbReference>
<dbReference type="EMBL" id="CP074352">
    <property type="protein sequence ID" value="UYU32017.1"/>
    <property type="molecule type" value="Genomic_DNA"/>
</dbReference>
<dbReference type="PANTHER" id="PTHR33988">
    <property type="entry name" value="ENDORIBONUCLEASE MAZF-RELATED"/>
    <property type="match status" value="1"/>
</dbReference>
<accession>A0ABY6JDX2</accession>
<dbReference type="Pfam" id="PF02452">
    <property type="entry name" value="PemK_toxin"/>
    <property type="match status" value="1"/>
</dbReference>
<proteinExistence type="predicted"/>
<dbReference type="RefSeq" id="WP_264385150.1">
    <property type="nucleotide sequence ID" value="NZ_CP074352.1"/>
</dbReference>
<dbReference type="InterPro" id="IPR003477">
    <property type="entry name" value="PemK-like"/>
</dbReference>
<dbReference type="Proteomes" id="UP001156318">
    <property type="component" value="Chromosome"/>
</dbReference>
<reference evidence="1 2" key="1">
    <citation type="submission" date="2021-05" db="EMBL/GenBank/DDBJ databases">
        <title>Isolation, identification, and the growth promoting effects of Pantoea dispersa strain YSD J2 from the aboveground leaves of Cyperus esculentus L.Var. Sativus.</title>
        <authorList>
            <person name="Wang S."/>
            <person name="Tang X.M."/>
            <person name="Huang Y.N."/>
        </authorList>
    </citation>
    <scope>NUCLEOTIDE SEQUENCE [LARGE SCALE GENOMIC DNA]</scope>
    <source>
        <strain evidence="2">YSD YN2</strain>
    </source>
</reference>
<protein>
    <submittedName>
        <fullName evidence="1">Type II toxin-antitoxin system PemK/MazF family toxin</fullName>
    </submittedName>
</protein>